<feature type="domain" description="Response regulatory" evidence="3">
    <location>
        <begin position="13"/>
        <end position="127"/>
    </location>
</feature>
<dbReference type="PROSITE" id="PS50110">
    <property type="entry name" value="RESPONSE_REGULATORY"/>
    <property type="match status" value="1"/>
</dbReference>
<dbReference type="SUPFAM" id="SSF46894">
    <property type="entry name" value="C-terminal effector domain of the bipartite response regulators"/>
    <property type="match status" value="1"/>
</dbReference>
<evidence type="ECO:0000313" key="4">
    <source>
        <dbReference type="EMBL" id="RXK14880.1"/>
    </source>
</evidence>
<evidence type="ECO:0000256" key="1">
    <source>
        <dbReference type="ARBA" id="ARBA00023125"/>
    </source>
</evidence>
<sequence>MNKDLINNLKEFTILYADNKEEIRNENLEILKFLFKEVYIASNNYEILKLYKEVSPTLIITNIKVDNVSVIETLKKIRKDDFKTPIAMITTLADNKLILNAIELNLLKCIVYPLTKEKLEEVFSKFLERQSLNNIITLSHKFTFYKKSSLIKNQNNIFFLTNKELIFLDYLLNKKPIITYEEMEYLLDIDRFKNENAIRQFIKKLRKKLPSNYLRNVRNYGYFIPSDYL</sequence>
<dbReference type="SMART" id="SM00448">
    <property type="entry name" value="REC"/>
    <property type="match status" value="1"/>
</dbReference>
<evidence type="ECO:0000259" key="3">
    <source>
        <dbReference type="PROSITE" id="PS50110"/>
    </source>
</evidence>
<keyword evidence="1 4" id="KW-0238">DNA-binding</keyword>
<dbReference type="Gene3D" id="1.10.10.10">
    <property type="entry name" value="Winged helix-like DNA-binding domain superfamily/Winged helix DNA-binding domain"/>
    <property type="match status" value="1"/>
</dbReference>
<dbReference type="GO" id="GO:0000160">
    <property type="term" value="P:phosphorelay signal transduction system"/>
    <property type="evidence" value="ECO:0007669"/>
    <property type="project" value="InterPro"/>
</dbReference>
<dbReference type="PANTHER" id="PTHR43228">
    <property type="entry name" value="TWO-COMPONENT RESPONSE REGULATOR"/>
    <property type="match status" value="1"/>
</dbReference>
<accession>A0AAX2AFF5</accession>
<dbReference type="Pfam" id="PF00486">
    <property type="entry name" value="Trans_reg_C"/>
    <property type="match status" value="1"/>
</dbReference>
<dbReference type="SMART" id="SM00862">
    <property type="entry name" value="Trans_reg_C"/>
    <property type="match status" value="1"/>
</dbReference>
<evidence type="ECO:0000256" key="2">
    <source>
        <dbReference type="PROSITE-ProRule" id="PRU00169"/>
    </source>
</evidence>
<dbReference type="KEGG" id="amyt:AMYT_1323"/>
<dbReference type="Gene3D" id="3.40.50.2300">
    <property type="match status" value="1"/>
</dbReference>
<proteinExistence type="predicted"/>
<gene>
    <name evidence="4" type="ORF">CP985_11600</name>
</gene>
<dbReference type="InterPro" id="IPR001789">
    <property type="entry name" value="Sig_transdc_resp-reg_receiver"/>
</dbReference>
<dbReference type="AlphaFoldDB" id="A0AAX2AFF5"/>
<comment type="caution">
    <text evidence="4">The sequence shown here is derived from an EMBL/GenBank/DDBJ whole genome shotgun (WGS) entry which is preliminary data.</text>
</comment>
<dbReference type="RefSeq" id="WP_114841763.1">
    <property type="nucleotide sequence ID" value="NZ_CP031219.1"/>
</dbReference>
<dbReference type="InterPro" id="IPR001867">
    <property type="entry name" value="OmpR/PhoB-type_DNA-bd"/>
</dbReference>
<name>A0AAX2AFF5_9BACT</name>
<protein>
    <submittedName>
        <fullName evidence="4">DNA-binding response regulator</fullName>
    </submittedName>
</protein>
<dbReference type="InterPro" id="IPR016032">
    <property type="entry name" value="Sig_transdc_resp-reg_C-effctor"/>
</dbReference>
<dbReference type="GO" id="GO:0003677">
    <property type="term" value="F:DNA binding"/>
    <property type="evidence" value="ECO:0007669"/>
    <property type="project" value="UniProtKB-KW"/>
</dbReference>
<evidence type="ECO:0000313" key="5">
    <source>
        <dbReference type="Proteomes" id="UP000290092"/>
    </source>
</evidence>
<dbReference type="Pfam" id="PF00072">
    <property type="entry name" value="Response_reg"/>
    <property type="match status" value="1"/>
</dbReference>
<keyword evidence="5" id="KW-1185">Reference proteome</keyword>
<dbReference type="Proteomes" id="UP000290092">
    <property type="component" value="Unassembled WGS sequence"/>
</dbReference>
<dbReference type="InterPro" id="IPR036388">
    <property type="entry name" value="WH-like_DNA-bd_sf"/>
</dbReference>
<comment type="caution">
    <text evidence="2">Lacks conserved residue(s) required for the propagation of feature annotation.</text>
</comment>
<dbReference type="SUPFAM" id="SSF52172">
    <property type="entry name" value="CheY-like"/>
    <property type="match status" value="1"/>
</dbReference>
<dbReference type="PANTHER" id="PTHR43228:SF1">
    <property type="entry name" value="TWO-COMPONENT RESPONSE REGULATOR ARR22"/>
    <property type="match status" value="1"/>
</dbReference>
<reference evidence="4 5" key="1">
    <citation type="submission" date="2017-09" db="EMBL/GenBank/DDBJ databases">
        <title>Genomics of the genus Arcobacter.</title>
        <authorList>
            <person name="Perez-Cataluna A."/>
            <person name="Figueras M.J."/>
            <person name="Salas-Masso N."/>
        </authorList>
    </citation>
    <scope>NUCLEOTIDE SEQUENCE [LARGE SCALE GENOMIC DNA]</scope>
    <source>
        <strain evidence="4 5">CECT 7386</strain>
    </source>
</reference>
<dbReference type="GO" id="GO:0006355">
    <property type="term" value="P:regulation of DNA-templated transcription"/>
    <property type="evidence" value="ECO:0007669"/>
    <property type="project" value="InterPro"/>
</dbReference>
<dbReference type="InterPro" id="IPR011006">
    <property type="entry name" value="CheY-like_superfamily"/>
</dbReference>
<dbReference type="EMBL" id="NXID01000049">
    <property type="protein sequence ID" value="RXK14880.1"/>
    <property type="molecule type" value="Genomic_DNA"/>
</dbReference>
<dbReference type="InterPro" id="IPR052048">
    <property type="entry name" value="ST_Response_Regulator"/>
</dbReference>
<organism evidence="4 5">
    <name type="scientific">Malaciobacter mytili LMG 24559</name>
    <dbReference type="NCBI Taxonomy" id="1032238"/>
    <lineage>
        <taxon>Bacteria</taxon>
        <taxon>Pseudomonadati</taxon>
        <taxon>Campylobacterota</taxon>
        <taxon>Epsilonproteobacteria</taxon>
        <taxon>Campylobacterales</taxon>
        <taxon>Arcobacteraceae</taxon>
        <taxon>Malaciobacter</taxon>
    </lineage>
</organism>